<evidence type="ECO:0000313" key="2">
    <source>
        <dbReference type="EMBL" id="AFM24410.1"/>
    </source>
</evidence>
<dbReference type="RefSeq" id="WP_014809557.1">
    <property type="nucleotide sequence ID" value="NC_018025.1"/>
</dbReference>
<protein>
    <recommendedName>
        <fullName evidence="1">DUF4347 domain-containing protein</fullName>
    </recommendedName>
</protein>
<evidence type="ECO:0000313" key="3">
    <source>
        <dbReference type="Proteomes" id="UP000006055"/>
    </source>
</evidence>
<dbReference type="EMBL" id="CP003360">
    <property type="protein sequence ID" value="AFM24410.1"/>
    <property type="molecule type" value="Genomic_DNA"/>
</dbReference>
<accession>I4C4B9</accession>
<reference evidence="3" key="1">
    <citation type="submission" date="2012-06" db="EMBL/GenBank/DDBJ databases">
        <title>Complete sequence of chromosome of Desulfomonile tiedjei DSM 6799.</title>
        <authorList>
            <person name="Lucas S."/>
            <person name="Copeland A."/>
            <person name="Lapidus A."/>
            <person name="Glavina del Rio T."/>
            <person name="Dalin E."/>
            <person name="Tice H."/>
            <person name="Bruce D."/>
            <person name="Goodwin L."/>
            <person name="Pitluck S."/>
            <person name="Peters L."/>
            <person name="Ovchinnikova G."/>
            <person name="Zeytun A."/>
            <person name="Lu M."/>
            <person name="Kyrpides N."/>
            <person name="Mavromatis K."/>
            <person name="Ivanova N."/>
            <person name="Brettin T."/>
            <person name="Detter J.C."/>
            <person name="Han C."/>
            <person name="Larimer F."/>
            <person name="Land M."/>
            <person name="Hauser L."/>
            <person name="Markowitz V."/>
            <person name="Cheng J.-F."/>
            <person name="Hugenholtz P."/>
            <person name="Woyke T."/>
            <person name="Wu D."/>
            <person name="Spring S."/>
            <person name="Schroeder M."/>
            <person name="Brambilla E."/>
            <person name="Klenk H.-P."/>
            <person name="Eisen J.A."/>
        </authorList>
    </citation>
    <scope>NUCLEOTIDE SEQUENCE [LARGE SCALE GENOMIC DNA]</scope>
    <source>
        <strain evidence="3">ATCC 49306 / DSM 6799 / DCB-1</strain>
    </source>
</reference>
<dbReference type="SUPFAM" id="SSF63825">
    <property type="entry name" value="YWTD domain"/>
    <property type="match status" value="1"/>
</dbReference>
<evidence type="ECO:0000259" key="1">
    <source>
        <dbReference type="Pfam" id="PF14252"/>
    </source>
</evidence>
<gene>
    <name evidence="2" type="ordered locus">Desti_1699</name>
</gene>
<dbReference type="KEGG" id="dti:Desti_1699"/>
<dbReference type="Pfam" id="PF14252">
    <property type="entry name" value="DUF4347"/>
    <property type="match status" value="1"/>
</dbReference>
<organism evidence="2 3">
    <name type="scientific">Desulfomonile tiedjei (strain ATCC 49306 / DSM 6799 / DCB-1)</name>
    <dbReference type="NCBI Taxonomy" id="706587"/>
    <lineage>
        <taxon>Bacteria</taxon>
        <taxon>Pseudomonadati</taxon>
        <taxon>Thermodesulfobacteriota</taxon>
        <taxon>Desulfomonilia</taxon>
        <taxon>Desulfomonilales</taxon>
        <taxon>Desulfomonilaceae</taxon>
        <taxon>Desulfomonile</taxon>
    </lineage>
</organism>
<dbReference type="STRING" id="706587.Desti_1699"/>
<dbReference type="HOGENOM" id="CLU_319521_0_0_7"/>
<dbReference type="InterPro" id="IPR025592">
    <property type="entry name" value="DUF4347"/>
</dbReference>
<keyword evidence="3" id="KW-1185">Reference proteome</keyword>
<dbReference type="eggNOG" id="COG3386">
    <property type="taxonomic scope" value="Bacteria"/>
</dbReference>
<dbReference type="AlphaFoldDB" id="I4C4B9"/>
<dbReference type="Proteomes" id="UP000006055">
    <property type="component" value="Chromosome"/>
</dbReference>
<name>I4C4B9_DESTA</name>
<proteinExistence type="predicted"/>
<sequence length="909" mass="105309">MHMQCDQRSWKGGVRALFLEQLEDRIVLDGAVADTQDIQESQDTGNTVDTLGWISAGNGWWYEDTGSGWWFNDQTHWWFNDITGWWWNESDGWWFKPDNGFDFWYHGEHQYWAHEISTGFWFWWDDVDNTGWEKAWEWFYDYDLWTWVYNDWNGSQYFSDDDHFFYQDHANSEWWQWGGVSWSQVHNEMQQIPDQWDMNFCESYMTVVGGDLYLNAYDNYHWGTWKYDPQTGNLTEILQGNKQYLAELGGDLYFVKAASYDYRLAKYDPESGTVSEIAGGHTWIDAVEDLTAFDGDLYFSAVDAAHGRELWKYDSETDTVSLVADIRQGSTGSGPGDFIVYDGDLYLAADDSWYSSQDDSLHGRELWKYDSVSNTVSLVADIEPGYYGSNPKAFAVFDGDLYFTACYLGDQQYTHSYLWRYDAQSNVVSQCADFGYHTICGLTVLNEKLYFINEYSQYLCEYDPVSDTVFRIEPIPNVKFTYDDMTALDGDLCIWNGDSLWKYSPDPQLSQSPDYEVFWDDHRFWKEVSGEWFYSANLLDWTQYTDGDVHFAPGLGQILGSSDGVNLEAVNGSLFFTDDQYGSTGWHSTSEFDPRLHDGWGYEGEPVHHDFLWSDFDGDGNVEIKYQIIGNWTNNLKLIYTVWNPSPDFNEQVWLGTDTNSISIFFMSSEAWDDGHGEYNYVQQNVRVIKYDPADCDGYNTFNTYTMVYYTELISYAESAWIKDIGFLEHGNPDQFNVGEDTITHTSIDGYEPLFRRLADVMSPGAEIQIWHCSVAGNPDGRTMLQDIALWTNAYVYASADLTVMPYGDSTSANPYGDWTLEVCYGPTGQINQNTIDPLFDISGFNAAFEDFNQYSWPDGYGYCVHEEMPYQGDDYWWTFNYSNGKCTAVRDGDSFTLQWEYYGAENPQ</sequence>
<feature type="domain" description="DUF4347" evidence="1">
    <location>
        <begin position="720"/>
        <end position="828"/>
    </location>
</feature>